<dbReference type="Pfam" id="PF00593">
    <property type="entry name" value="TonB_dep_Rec_b-barrel"/>
    <property type="match status" value="1"/>
</dbReference>
<evidence type="ECO:0000256" key="1">
    <source>
        <dbReference type="ARBA" id="ARBA00004571"/>
    </source>
</evidence>
<evidence type="ECO:0000259" key="13">
    <source>
        <dbReference type="Pfam" id="PF07715"/>
    </source>
</evidence>
<keyword evidence="8" id="KW-0675">Receptor</keyword>
<evidence type="ECO:0000256" key="8">
    <source>
        <dbReference type="ARBA" id="ARBA00023170"/>
    </source>
</evidence>
<evidence type="ECO:0000256" key="5">
    <source>
        <dbReference type="ARBA" id="ARBA00022729"/>
    </source>
</evidence>
<evidence type="ECO:0000256" key="10">
    <source>
        <dbReference type="PROSITE-ProRule" id="PRU01360"/>
    </source>
</evidence>
<evidence type="ECO:0000256" key="9">
    <source>
        <dbReference type="ARBA" id="ARBA00023237"/>
    </source>
</evidence>
<feature type="domain" description="TonB-dependent receptor plug" evidence="13">
    <location>
        <begin position="93"/>
        <end position="200"/>
    </location>
</feature>
<dbReference type="GO" id="GO:0015344">
    <property type="term" value="F:siderophore uptake transmembrane transporter activity"/>
    <property type="evidence" value="ECO:0007669"/>
    <property type="project" value="TreeGrafter"/>
</dbReference>
<evidence type="ECO:0000259" key="12">
    <source>
        <dbReference type="Pfam" id="PF00593"/>
    </source>
</evidence>
<comment type="similarity">
    <text evidence="10 11">Belongs to the TonB-dependent receptor family.</text>
</comment>
<feature type="domain" description="TonB-dependent receptor-like beta-barrel" evidence="12">
    <location>
        <begin position="323"/>
        <end position="791"/>
    </location>
</feature>
<keyword evidence="2 10" id="KW-0813">Transport</keyword>
<dbReference type="AlphaFoldDB" id="A0A2J8BC09"/>
<keyword evidence="3 10" id="KW-1134">Transmembrane beta strand</keyword>
<reference evidence="14 15" key="1">
    <citation type="submission" date="2017-05" db="EMBL/GenBank/DDBJ databases">
        <authorList>
            <person name="Song R."/>
            <person name="Chenine A.L."/>
            <person name="Ruprecht R.M."/>
        </authorList>
    </citation>
    <scope>NUCLEOTIDE SEQUENCE [LARGE SCALE GENOMIC DNA]</scope>
    <source>
        <strain evidence="14 15">KA00229</strain>
    </source>
</reference>
<accession>A0A2J8BC09</accession>
<evidence type="ECO:0000313" key="15">
    <source>
        <dbReference type="Proteomes" id="UP000242958"/>
    </source>
</evidence>
<dbReference type="PROSITE" id="PS52016">
    <property type="entry name" value="TONB_DEPENDENT_REC_3"/>
    <property type="match status" value="1"/>
</dbReference>
<comment type="subcellular location">
    <subcellularLocation>
        <location evidence="1 10">Cell outer membrane</location>
        <topology evidence="1 10">Multi-pass membrane protein</topology>
    </subcellularLocation>
</comment>
<dbReference type="Proteomes" id="UP000242958">
    <property type="component" value="Unassembled WGS sequence"/>
</dbReference>
<evidence type="ECO:0000313" key="14">
    <source>
        <dbReference type="EMBL" id="PNH22310.1"/>
    </source>
</evidence>
<keyword evidence="5" id="KW-0732">Signal</keyword>
<dbReference type="Gene3D" id="2.40.170.20">
    <property type="entry name" value="TonB-dependent receptor, beta-barrel domain"/>
    <property type="match status" value="1"/>
</dbReference>
<dbReference type="PANTHER" id="PTHR30069">
    <property type="entry name" value="TONB-DEPENDENT OUTER MEMBRANE RECEPTOR"/>
    <property type="match status" value="1"/>
</dbReference>
<evidence type="ECO:0008006" key="16">
    <source>
        <dbReference type="Google" id="ProtNLM"/>
    </source>
</evidence>
<keyword evidence="4 10" id="KW-0812">Transmembrane</keyword>
<evidence type="ECO:0000256" key="6">
    <source>
        <dbReference type="ARBA" id="ARBA00023077"/>
    </source>
</evidence>
<dbReference type="InterPro" id="IPR039426">
    <property type="entry name" value="TonB-dep_rcpt-like"/>
</dbReference>
<evidence type="ECO:0000256" key="3">
    <source>
        <dbReference type="ARBA" id="ARBA00022452"/>
    </source>
</evidence>
<dbReference type="Gene3D" id="2.170.130.10">
    <property type="entry name" value="TonB-dependent receptor, plug domain"/>
    <property type="match status" value="1"/>
</dbReference>
<sequence>MINLYPKYKKKKMSDWIILCPNGVEKVLGGGILNTKIRINIINGGEYMRKHIWAAVMAAIFSTTVSSIYVQAESTYLTDNVVVRAENARARAKKRPETVTIITKQDMKEKKMQDLRNVLEVVPGVSFSVDGMNRSDYSIRGAASRHCPIFVDGLKEAGEYSKLMGAANEMERFSTHNMARVEVVRGVSGARYGSDAVGGAIRIITKRPVKTNAYFDYEYRVVAHDKNDEYTYRLGMDMVGKRMQAQVSVADNTTAPYYNWQYADYNLPYMTDKNFPDVKTMDTAHWPKNHTFIQDNFSGSRRHLEGRLFFQPTSRTEVMYGFHRLNDDTRTAEFLGHFSFEWWLRGDWPEALTEKNKGFFFTEYMDIANHIQRDTNQGYISYGWNTGDIKLRVKDSHYGKLTNTYLNTTYLKNKSSDWLESGDRSYDMELNWYGNPKHSITVTAQRKKSYGIGTRLRTTNKAGSFKYHYWEYNAWGYGDGIWETTEEKQLYRADMEEWNAAITDTYTPNNKITVVPTLRYTHHTTGHRPTVGLGIIYKNDDRTKIKANVGTGFSTPGMMEMYHHFMMKPFTPITEDGVVTDCYVDAKDTKGNLQRIYFYPGWYFQGNPNLIPEKALGFDISLEKEYTHGQGRLTAFYNHITDYLNLYYTLKKLETDPDDGTQLNDTRIYSYSNLKRVTLAGVEAEYTHRFNKHWSLTASATYLHAVDDSTGKRLTMKPLWKYIYSLNYKNKAWHGTLWGEYNTNYIDIFDRKHIKFERIEEGYEKNYGIANLLIERQVTPSLSYYFGVNNLFHYQSTSLNIRGRIFRIGGSLQF</sequence>
<dbReference type="InterPro" id="IPR000531">
    <property type="entry name" value="Beta-barrel_TonB"/>
</dbReference>
<gene>
    <name evidence="14" type="ORF">CAL30_01640</name>
</gene>
<evidence type="ECO:0000256" key="2">
    <source>
        <dbReference type="ARBA" id="ARBA00022448"/>
    </source>
</evidence>
<evidence type="ECO:0000256" key="4">
    <source>
        <dbReference type="ARBA" id="ARBA00022692"/>
    </source>
</evidence>
<dbReference type="GO" id="GO:0044718">
    <property type="term" value="P:siderophore transmembrane transport"/>
    <property type="evidence" value="ECO:0007669"/>
    <property type="project" value="TreeGrafter"/>
</dbReference>
<proteinExistence type="inferred from homology"/>
<dbReference type="SUPFAM" id="SSF56935">
    <property type="entry name" value="Porins"/>
    <property type="match status" value="1"/>
</dbReference>
<protein>
    <recommendedName>
        <fullName evidence="16">TonB-dependent receptor</fullName>
    </recommendedName>
</protein>
<keyword evidence="7 10" id="KW-0472">Membrane</keyword>
<name>A0A2J8BC09_9FIRM</name>
<comment type="caution">
    <text evidence="14">The sequence shown here is derived from an EMBL/GenBank/DDBJ whole genome shotgun (WGS) entry which is preliminary data.</text>
</comment>
<dbReference type="GO" id="GO:0009279">
    <property type="term" value="C:cell outer membrane"/>
    <property type="evidence" value="ECO:0007669"/>
    <property type="project" value="UniProtKB-SubCell"/>
</dbReference>
<dbReference type="Pfam" id="PF07715">
    <property type="entry name" value="Plug"/>
    <property type="match status" value="1"/>
</dbReference>
<evidence type="ECO:0000256" key="7">
    <source>
        <dbReference type="ARBA" id="ARBA00023136"/>
    </source>
</evidence>
<dbReference type="InterPro" id="IPR012910">
    <property type="entry name" value="Plug_dom"/>
</dbReference>
<dbReference type="InterPro" id="IPR036942">
    <property type="entry name" value="Beta-barrel_TonB_sf"/>
</dbReference>
<evidence type="ECO:0000256" key="11">
    <source>
        <dbReference type="RuleBase" id="RU003357"/>
    </source>
</evidence>
<organism evidence="14 15">
    <name type="scientific">Megasphaera hutchinsoni</name>
    <dbReference type="NCBI Taxonomy" id="1588748"/>
    <lineage>
        <taxon>Bacteria</taxon>
        <taxon>Bacillati</taxon>
        <taxon>Bacillota</taxon>
        <taxon>Negativicutes</taxon>
        <taxon>Veillonellales</taxon>
        <taxon>Veillonellaceae</taxon>
        <taxon>Megasphaera</taxon>
    </lineage>
</organism>
<dbReference type="InterPro" id="IPR037066">
    <property type="entry name" value="Plug_dom_sf"/>
</dbReference>
<dbReference type="PANTHER" id="PTHR30069:SF29">
    <property type="entry name" value="HEMOGLOBIN AND HEMOGLOBIN-HAPTOGLOBIN-BINDING PROTEIN 1-RELATED"/>
    <property type="match status" value="1"/>
</dbReference>
<keyword evidence="6 11" id="KW-0798">TonB box</keyword>
<dbReference type="EMBL" id="NFMF01000002">
    <property type="protein sequence ID" value="PNH22310.1"/>
    <property type="molecule type" value="Genomic_DNA"/>
</dbReference>
<keyword evidence="9 10" id="KW-0998">Cell outer membrane</keyword>